<dbReference type="InterPro" id="IPR009100">
    <property type="entry name" value="AcylCoA_DH/oxidase_NM_dom_sf"/>
</dbReference>
<evidence type="ECO:0000313" key="5">
    <source>
        <dbReference type="EMBL" id="OIQ99042.1"/>
    </source>
</evidence>
<comment type="similarity">
    <text evidence="2">Belongs to the HpaH/HsaA monooxygenase family.</text>
</comment>
<dbReference type="GO" id="GO:0003995">
    <property type="term" value="F:acyl-CoA dehydrogenase activity"/>
    <property type="evidence" value="ECO:0007669"/>
    <property type="project" value="TreeGrafter"/>
</dbReference>
<dbReference type="GO" id="GO:0005737">
    <property type="term" value="C:cytoplasm"/>
    <property type="evidence" value="ECO:0007669"/>
    <property type="project" value="TreeGrafter"/>
</dbReference>
<dbReference type="Pfam" id="PF02771">
    <property type="entry name" value="Acyl-CoA_dh_N"/>
    <property type="match status" value="1"/>
</dbReference>
<dbReference type="SUPFAM" id="SSF56645">
    <property type="entry name" value="Acyl-CoA dehydrogenase NM domain-like"/>
    <property type="match status" value="1"/>
</dbReference>
<dbReference type="InterPro" id="IPR013786">
    <property type="entry name" value="AcylCoA_DH/ox_N"/>
</dbReference>
<comment type="caution">
    <text evidence="5">The sequence shown here is derived from an EMBL/GenBank/DDBJ whole genome shotgun (WGS) entry which is preliminary data.</text>
</comment>
<dbReference type="InterPro" id="IPR037069">
    <property type="entry name" value="AcylCoA_DH/ox_N_sf"/>
</dbReference>
<dbReference type="Gene3D" id="2.40.110.10">
    <property type="entry name" value="Butyryl-CoA Dehydrogenase, subunit A, domain 2"/>
    <property type="match status" value="1"/>
</dbReference>
<dbReference type="PANTHER" id="PTHR48083">
    <property type="entry name" value="MEDIUM-CHAIN SPECIFIC ACYL-COA DEHYDROGENASE, MITOCHONDRIAL-RELATED"/>
    <property type="match status" value="1"/>
</dbReference>
<dbReference type="PANTHER" id="PTHR48083:SF19">
    <property type="entry name" value="FLAVIN-DEPENDENT MONOOXYGENASE, OXYGENASE SUBUNIT HSAA"/>
    <property type="match status" value="1"/>
</dbReference>
<evidence type="ECO:0000256" key="1">
    <source>
        <dbReference type="ARBA" id="ARBA00023002"/>
    </source>
</evidence>
<organism evidence="5">
    <name type="scientific">mine drainage metagenome</name>
    <dbReference type="NCBI Taxonomy" id="410659"/>
    <lineage>
        <taxon>unclassified sequences</taxon>
        <taxon>metagenomes</taxon>
        <taxon>ecological metagenomes</taxon>
    </lineage>
</organism>
<dbReference type="Gene3D" id="1.20.140.10">
    <property type="entry name" value="Butyryl-CoA Dehydrogenase, subunit A, domain 3"/>
    <property type="match status" value="1"/>
</dbReference>
<dbReference type="EC" id="1.14.14.12" evidence="5"/>
<dbReference type="GO" id="GO:0036383">
    <property type="term" value="F:3-hydroxy-9,10-secoandrosta-1,3,5(10)-triene-9,17-dione monooxygenase activity"/>
    <property type="evidence" value="ECO:0007669"/>
    <property type="project" value="UniProtKB-EC"/>
</dbReference>
<feature type="domain" description="Acyl-CoA dehydrogenase C-terminal" evidence="4">
    <location>
        <begin position="246"/>
        <end position="378"/>
    </location>
</feature>
<evidence type="ECO:0000259" key="3">
    <source>
        <dbReference type="Pfam" id="PF02771"/>
    </source>
</evidence>
<dbReference type="InterPro" id="IPR050741">
    <property type="entry name" value="Acyl-CoA_dehydrogenase"/>
</dbReference>
<protein>
    <submittedName>
        <fullName evidence="5">Flavin-dependent monooxygenase, oxygenase subunit HsaA</fullName>
        <ecNumber evidence="5">1.14.14.12</ecNumber>
    </submittedName>
</protein>
<gene>
    <name evidence="5" type="primary">hsaA_1</name>
    <name evidence="5" type="ORF">GALL_189560</name>
</gene>
<evidence type="ECO:0000259" key="4">
    <source>
        <dbReference type="Pfam" id="PF08028"/>
    </source>
</evidence>
<accession>A0A1J5RTM6</accession>
<sequence>MSVPRDRAEAVARAAALRPALAARALVTESARRLPAASLAELHEAGLFRLLQPARFGGAELGIGALVDVSAELARACAASAWVLANLASHHWMLGMWPEAAQDEVWGQDANALISAALIFPAGRASPCPGGYQLSGRWGFCSGIDACDWIMLGAIVGDASEEMDALANAGEYRLFLLPKSDCQVRDTWQVIGLCGSGSNEASVTSIRVPEHRTLPLACTQGGATPGSPANPGPLYRIPLLPTFGYVVAGVALGIAQGALDLFAIGNRKRLASYSGRMLSDFPSVQARVAEAGACIDAARRVLDGNCADIMTDAAREGPPDLLEKARLRRDAAFAARLAKRSVDLLFDASGGAALYLAHPAQRALRDIRAVCAHIALNWDAAAATYGGIALGHGADLPPYER</sequence>
<dbReference type="Gene3D" id="1.10.540.10">
    <property type="entry name" value="Acyl-CoA dehydrogenase/oxidase, N-terminal domain"/>
    <property type="match status" value="1"/>
</dbReference>
<dbReference type="InterPro" id="IPR036250">
    <property type="entry name" value="AcylCo_DH-like_C"/>
</dbReference>
<dbReference type="AlphaFoldDB" id="A0A1J5RTM6"/>
<reference evidence="5" key="1">
    <citation type="submission" date="2016-10" db="EMBL/GenBank/DDBJ databases">
        <title>Sequence of Gallionella enrichment culture.</title>
        <authorList>
            <person name="Poehlein A."/>
            <person name="Muehling M."/>
            <person name="Daniel R."/>
        </authorList>
    </citation>
    <scope>NUCLEOTIDE SEQUENCE</scope>
</reference>
<dbReference type="SUPFAM" id="SSF47203">
    <property type="entry name" value="Acyl-CoA dehydrogenase C-terminal domain-like"/>
    <property type="match status" value="1"/>
</dbReference>
<dbReference type="GO" id="GO:0033539">
    <property type="term" value="P:fatty acid beta-oxidation using acyl-CoA dehydrogenase"/>
    <property type="evidence" value="ECO:0007669"/>
    <property type="project" value="TreeGrafter"/>
</dbReference>
<feature type="domain" description="Acyl-CoA dehydrogenase/oxidase N-terminal" evidence="3">
    <location>
        <begin position="22"/>
        <end position="98"/>
    </location>
</feature>
<dbReference type="PIRSF" id="PIRSF016578">
    <property type="entry name" value="HsaA"/>
    <property type="match status" value="1"/>
</dbReference>
<dbReference type="GO" id="GO:0050660">
    <property type="term" value="F:flavin adenine dinucleotide binding"/>
    <property type="evidence" value="ECO:0007669"/>
    <property type="project" value="InterPro"/>
</dbReference>
<name>A0A1J5RTM6_9ZZZZ</name>
<dbReference type="Pfam" id="PF08028">
    <property type="entry name" value="Acyl-CoA_dh_2"/>
    <property type="match status" value="1"/>
</dbReference>
<dbReference type="InterPro" id="IPR046373">
    <property type="entry name" value="Acyl-CoA_Oxase/DH_mid-dom_sf"/>
</dbReference>
<dbReference type="InterPro" id="IPR013107">
    <property type="entry name" value="Acyl-CoA_DH_C"/>
</dbReference>
<evidence type="ECO:0000256" key="2">
    <source>
        <dbReference type="ARBA" id="ARBA00049661"/>
    </source>
</evidence>
<keyword evidence="1 5" id="KW-0560">Oxidoreductase</keyword>
<proteinExistence type="inferred from homology"/>
<keyword evidence="5" id="KW-0503">Monooxygenase</keyword>
<dbReference type="EMBL" id="MLJW01000111">
    <property type="protein sequence ID" value="OIQ99042.1"/>
    <property type="molecule type" value="Genomic_DNA"/>
</dbReference>